<gene>
    <name evidence="13" type="ORF">IAC29_00680</name>
</gene>
<keyword evidence="6 8" id="KW-0472">Membrane</keyword>
<dbReference type="InterPro" id="IPR039426">
    <property type="entry name" value="TonB-dep_rcpt-like"/>
</dbReference>
<evidence type="ECO:0000313" key="13">
    <source>
        <dbReference type="EMBL" id="MBO8447770.1"/>
    </source>
</evidence>
<dbReference type="Proteomes" id="UP000810252">
    <property type="component" value="Unassembled WGS sequence"/>
</dbReference>
<dbReference type="InterPro" id="IPR012910">
    <property type="entry name" value="Plug_dom"/>
</dbReference>
<feature type="domain" description="TonB-dependent receptor-like beta-barrel" evidence="11">
    <location>
        <begin position="417"/>
        <end position="841"/>
    </location>
</feature>
<dbReference type="InterPro" id="IPR036942">
    <property type="entry name" value="Beta-barrel_TonB_sf"/>
</dbReference>
<dbReference type="Pfam" id="PF13715">
    <property type="entry name" value="CarbopepD_reg_2"/>
    <property type="match status" value="1"/>
</dbReference>
<evidence type="ECO:0000256" key="3">
    <source>
        <dbReference type="ARBA" id="ARBA00022452"/>
    </source>
</evidence>
<dbReference type="Pfam" id="PF07715">
    <property type="entry name" value="Plug"/>
    <property type="match status" value="1"/>
</dbReference>
<dbReference type="GO" id="GO:0009279">
    <property type="term" value="C:cell outer membrane"/>
    <property type="evidence" value="ECO:0007669"/>
    <property type="project" value="UniProtKB-SubCell"/>
</dbReference>
<keyword evidence="10" id="KW-0732">Signal</keyword>
<proteinExistence type="inferred from homology"/>
<reference evidence="13" key="1">
    <citation type="submission" date="2020-10" db="EMBL/GenBank/DDBJ databases">
        <authorList>
            <person name="Gilroy R."/>
        </authorList>
    </citation>
    <scope>NUCLEOTIDE SEQUENCE</scope>
    <source>
        <strain evidence="13">20514</strain>
    </source>
</reference>
<organism evidence="13 14">
    <name type="scientific">Candidatus Cryptobacteroides merdigallinarum</name>
    <dbReference type="NCBI Taxonomy" id="2840770"/>
    <lineage>
        <taxon>Bacteria</taxon>
        <taxon>Pseudomonadati</taxon>
        <taxon>Bacteroidota</taxon>
        <taxon>Bacteroidia</taxon>
        <taxon>Bacteroidales</taxon>
        <taxon>Candidatus Cryptobacteroides</taxon>
    </lineage>
</organism>
<keyword evidence="7 8" id="KW-0998">Cell outer membrane</keyword>
<dbReference type="Gene3D" id="2.40.170.20">
    <property type="entry name" value="TonB-dependent receptor, beta-barrel domain"/>
    <property type="match status" value="1"/>
</dbReference>
<keyword evidence="13" id="KW-0675">Receptor</keyword>
<dbReference type="SUPFAM" id="SSF56935">
    <property type="entry name" value="Porins"/>
    <property type="match status" value="1"/>
</dbReference>
<comment type="similarity">
    <text evidence="8 9">Belongs to the TonB-dependent receptor family.</text>
</comment>
<evidence type="ECO:0000313" key="14">
    <source>
        <dbReference type="Proteomes" id="UP000810252"/>
    </source>
</evidence>
<evidence type="ECO:0000256" key="9">
    <source>
        <dbReference type="RuleBase" id="RU003357"/>
    </source>
</evidence>
<evidence type="ECO:0000259" key="11">
    <source>
        <dbReference type="Pfam" id="PF00593"/>
    </source>
</evidence>
<dbReference type="Gene3D" id="2.170.130.10">
    <property type="entry name" value="TonB-dependent receptor, plug domain"/>
    <property type="match status" value="1"/>
</dbReference>
<feature type="chain" id="PRO_5038868325" evidence="10">
    <location>
        <begin position="24"/>
        <end position="1055"/>
    </location>
</feature>
<sequence length="1055" mass="117820">MYKLIALLTSLTLFTATVWNMSAQNMEVKGRVTDKAGEPLVAVTVYESGNTSNGTVTDMDGNYSISISPSGTLVFSCLGFEELQEAVSKRSTINVSLAEEQLSIDAAEVVSIGYGTVSRRDLTGSVSKVDMGEIMKTPVTNFDQALTGRIAGVVVSTSDGALGTEANITIRGNNSLTQSSAPLYIIDGFPSESSMATSLNSADIESIDILKDASATAIYGARGANGVIVITTKQGVEGKPKINFSASWTGSKIANKVDLMDGYEFVEFQTDRYETYTGTNSYLSDGYTLEDYRTADWVDWQDEVYRPALTQNYNISLSGGSKEMGNRYNVSFSALDQDGIIVKSNFQRYQGKINFTQKIGKKVELNLLANYSRSVTNGVTPTDAQQSSSASGWLIYSIWGYRPVKPLSQGSILDDYLDELVDSDINSADDYRFNPAKTVRNEYRKTIVDYFSGNGSLSWTIIDDLVLKVSGGYTMNKRRREEFNGSQTYTGYAGSPSGKGINGAIYWTDQVTWLNENTLTWTKHIRRNHHLTLLGGITFQGQNTDYKGVRAEQLSTEALGLNGLNTGEYQNVTPYEYAWRQMSGLFRLNYNYRYKYYLTASFRADGSSKFPADNRWGYFPSAGLSWNFNREELLKDSRWLKNGKLRLSWGLTGNNRTTTPYDYYAQITTLPGDPDSFDYVFNGQIVSGYFPNNMSNDNLKWETTEQWNVGIDLSFFENDRIRLTADWYMKNTYDLLLQATMPSSSGYTSAMMNIGSMRNSGVELSLETLNINHKNFQWMTSFNIAFNRNKVTALTRNQYSLFSPVSWDQKFNSQYPYVTQVGKPSGLMYGYIYEGTYKESDFINGSTLKSGIPYSSSTGRANVKPGDPKYADVNGDGIIDDNDRTVIGCGQPLHTGGFGNTFYFYGFDVNIFFSWSYGNDILNANRLIFENGNISNLNQLSSYTGRYDSVKNPDSDIPAIRANDMYVYSSRVVEDGSFLKLRNISVGYTLPRSALRKMHFDTMRVYVSADNIWTWTNYSGPDPEVSTRNSVLTPGFDWSAYPRSFGLTAGISFTF</sequence>
<accession>A0A9D9EJL7</accession>
<dbReference type="InterPro" id="IPR008969">
    <property type="entry name" value="CarboxyPept-like_regulatory"/>
</dbReference>
<keyword evidence="2 8" id="KW-0813">Transport</keyword>
<dbReference type="Gene3D" id="2.60.40.1120">
    <property type="entry name" value="Carboxypeptidase-like, regulatory domain"/>
    <property type="match status" value="1"/>
</dbReference>
<dbReference type="NCBIfam" id="TIGR04056">
    <property type="entry name" value="OMP_RagA_SusC"/>
    <property type="match status" value="1"/>
</dbReference>
<evidence type="ECO:0000256" key="2">
    <source>
        <dbReference type="ARBA" id="ARBA00022448"/>
    </source>
</evidence>
<evidence type="ECO:0000256" key="1">
    <source>
        <dbReference type="ARBA" id="ARBA00004571"/>
    </source>
</evidence>
<evidence type="ECO:0000256" key="7">
    <source>
        <dbReference type="ARBA" id="ARBA00023237"/>
    </source>
</evidence>
<dbReference type="InterPro" id="IPR000531">
    <property type="entry name" value="Beta-barrel_TonB"/>
</dbReference>
<dbReference type="AlphaFoldDB" id="A0A9D9EJL7"/>
<evidence type="ECO:0000259" key="12">
    <source>
        <dbReference type="Pfam" id="PF07715"/>
    </source>
</evidence>
<evidence type="ECO:0000256" key="5">
    <source>
        <dbReference type="ARBA" id="ARBA00023077"/>
    </source>
</evidence>
<keyword evidence="5 9" id="KW-0798">TonB box</keyword>
<comment type="subcellular location">
    <subcellularLocation>
        <location evidence="1 8">Cell outer membrane</location>
        <topology evidence="1 8">Multi-pass membrane protein</topology>
    </subcellularLocation>
</comment>
<comment type="caution">
    <text evidence="13">The sequence shown here is derived from an EMBL/GenBank/DDBJ whole genome shotgun (WGS) entry which is preliminary data.</text>
</comment>
<dbReference type="InterPro" id="IPR023996">
    <property type="entry name" value="TonB-dep_OMP_SusC/RagA"/>
</dbReference>
<dbReference type="Pfam" id="PF00593">
    <property type="entry name" value="TonB_dep_Rec_b-barrel"/>
    <property type="match status" value="1"/>
</dbReference>
<dbReference type="SUPFAM" id="SSF49464">
    <property type="entry name" value="Carboxypeptidase regulatory domain-like"/>
    <property type="match status" value="1"/>
</dbReference>
<dbReference type="InterPro" id="IPR023997">
    <property type="entry name" value="TonB-dep_OMP_SusC/RagA_CS"/>
</dbReference>
<evidence type="ECO:0000256" key="10">
    <source>
        <dbReference type="SAM" id="SignalP"/>
    </source>
</evidence>
<dbReference type="EMBL" id="JADIMQ010000010">
    <property type="protein sequence ID" value="MBO8447770.1"/>
    <property type="molecule type" value="Genomic_DNA"/>
</dbReference>
<keyword evidence="3 8" id="KW-1134">Transmembrane beta strand</keyword>
<evidence type="ECO:0000256" key="8">
    <source>
        <dbReference type="PROSITE-ProRule" id="PRU01360"/>
    </source>
</evidence>
<evidence type="ECO:0000256" key="6">
    <source>
        <dbReference type="ARBA" id="ARBA00023136"/>
    </source>
</evidence>
<name>A0A9D9EJL7_9BACT</name>
<reference evidence="13" key="2">
    <citation type="journal article" date="2021" name="PeerJ">
        <title>Extensive microbial diversity within the chicken gut microbiome revealed by metagenomics and culture.</title>
        <authorList>
            <person name="Gilroy R."/>
            <person name="Ravi A."/>
            <person name="Getino M."/>
            <person name="Pursley I."/>
            <person name="Horton D.L."/>
            <person name="Alikhan N.F."/>
            <person name="Baker D."/>
            <person name="Gharbi K."/>
            <person name="Hall N."/>
            <person name="Watson M."/>
            <person name="Adriaenssens E.M."/>
            <person name="Foster-Nyarko E."/>
            <person name="Jarju S."/>
            <person name="Secka A."/>
            <person name="Antonio M."/>
            <person name="Oren A."/>
            <person name="Chaudhuri R.R."/>
            <person name="La Ragione R."/>
            <person name="Hildebrand F."/>
            <person name="Pallen M.J."/>
        </authorList>
    </citation>
    <scope>NUCLEOTIDE SEQUENCE</scope>
    <source>
        <strain evidence="13">20514</strain>
    </source>
</reference>
<feature type="domain" description="TonB-dependent receptor plug" evidence="12">
    <location>
        <begin position="119"/>
        <end position="227"/>
    </location>
</feature>
<feature type="signal peptide" evidence="10">
    <location>
        <begin position="1"/>
        <end position="23"/>
    </location>
</feature>
<keyword evidence="4 8" id="KW-0812">Transmembrane</keyword>
<protein>
    <submittedName>
        <fullName evidence="13">TonB-dependent receptor</fullName>
    </submittedName>
</protein>
<evidence type="ECO:0000256" key="4">
    <source>
        <dbReference type="ARBA" id="ARBA00022692"/>
    </source>
</evidence>
<dbReference type="PROSITE" id="PS52016">
    <property type="entry name" value="TONB_DEPENDENT_REC_3"/>
    <property type="match status" value="1"/>
</dbReference>
<dbReference type="InterPro" id="IPR037066">
    <property type="entry name" value="Plug_dom_sf"/>
</dbReference>
<dbReference type="NCBIfam" id="TIGR04057">
    <property type="entry name" value="SusC_RagA_signa"/>
    <property type="match status" value="1"/>
</dbReference>